<dbReference type="Pfam" id="PF18962">
    <property type="entry name" value="Por_Secre_tail"/>
    <property type="match status" value="1"/>
</dbReference>
<evidence type="ECO:0000313" key="4">
    <source>
        <dbReference type="Proteomes" id="UP000240572"/>
    </source>
</evidence>
<dbReference type="RefSeq" id="WP_106522946.1">
    <property type="nucleotide sequence ID" value="NZ_PYGD01000003.1"/>
</dbReference>
<dbReference type="InterPro" id="IPR027828">
    <property type="entry name" value="DUF4465"/>
</dbReference>
<keyword evidence="4" id="KW-1185">Reference proteome</keyword>
<gene>
    <name evidence="3" type="ORF">B0I18_103350</name>
</gene>
<dbReference type="Gene3D" id="2.60.120.1350">
    <property type="entry name" value="Protein of unknown function DUF4465"/>
    <property type="match status" value="1"/>
</dbReference>
<feature type="domain" description="Secretion system C-terminal sorting" evidence="2">
    <location>
        <begin position="355"/>
        <end position="413"/>
    </location>
</feature>
<feature type="chain" id="PRO_5015107318" evidence="1">
    <location>
        <begin position="24"/>
        <end position="424"/>
    </location>
</feature>
<comment type="caution">
    <text evidence="3">The sequence shown here is derived from an EMBL/GenBank/DDBJ whole genome shotgun (WGS) entry which is preliminary data.</text>
</comment>
<dbReference type="Proteomes" id="UP000240572">
    <property type="component" value="Unassembled WGS sequence"/>
</dbReference>
<dbReference type="EMBL" id="PYGD01000003">
    <property type="protein sequence ID" value="PSK92768.1"/>
    <property type="molecule type" value="Genomic_DNA"/>
</dbReference>
<protein>
    <submittedName>
        <fullName evidence="3">Putative secreted protein (Por secretion system target)</fullName>
    </submittedName>
</protein>
<proteinExistence type="predicted"/>
<dbReference type="InterPro" id="IPR013783">
    <property type="entry name" value="Ig-like_fold"/>
</dbReference>
<dbReference type="Gene3D" id="2.60.40.10">
    <property type="entry name" value="Immunoglobulins"/>
    <property type="match status" value="1"/>
</dbReference>
<sequence>MQYKLHHLLAASLLCFGSLTAGAQTTSTFEDVVLAGPDTGYLETKYPGPGTYAIQSGNAKFYGSVSNSSWGDFNVSNATDTMRTSYAKAAVAIPGKGYNNSTNYAIAFVPIDFSGPTPYPSVPVGAKLTGAAASHKVYGAYFTNSVYAYRYILANGFYANNHHWLKLIVRGYLAGVKSTDSVSVTLADYTNTASPVLVNNWKWTDLTSLGNVDSLTFDLVSSDTHPMYGINTPAYFAMDNLITSDGKCPSALNLVASGMTINGAQLNWSNGLAEVTPGYQVAIDQSATLAPTAATTNVTVTNYTAGSLNSNTTYYAHVRAACGDGSFSDWDTAMFKTLPGTGIFQTPDNSLTASISPNPAKDVLHIQSATAVDAVIYSIEGRQVMTVKHAQQIDIAELTNGLYFIKLTESQGTRSGTLRFAKTN</sequence>
<name>A0A2P8D6D1_9BACT</name>
<dbReference type="InterPro" id="IPR026444">
    <property type="entry name" value="Secre_tail"/>
</dbReference>
<evidence type="ECO:0000313" key="3">
    <source>
        <dbReference type="EMBL" id="PSK92768.1"/>
    </source>
</evidence>
<feature type="signal peptide" evidence="1">
    <location>
        <begin position="1"/>
        <end position="23"/>
    </location>
</feature>
<keyword evidence="1" id="KW-0732">Signal</keyword>
<evidence type="ECO:0000256" key="1">
    <source>
        <dbReference type="SAM" id="SignalP"/>
    </source>
</evidence>
<dbReference type="AlphaFoldDB" id="A0A2P8D6D1"/>
<dbReference type="OrthoDB" id="975232at2"/>
<reference evidence="3 4" key="1">
    <citation type="submission" date="2018-03" db="EMBL/GenBank/DDBJ databases">
        <title>Genomic Encyclopedia of Type Strains, Phase III (KMG-III): the genomes of soil and plant-associated and newly described type strains.</title>
        <authorList>
            <person name="Whitman W."/>
        </authorList>
    </citation>
    <scope>NUCLEOTIDE SEQUENCE [LARGE SCALE GENOMIC DNA]</scope>
    <source>
        <strain evidence="3 4">CGMCC 1.12700</strain>
    </source>
</reference>
<dbReference type="InterPro" id="IPR036116">
    <property type="entry name" value="FN3_sf"/>
</dbReference>
<dbReference type="Pfam" id="PF14717">
    <property type="entry name" value="DUF4465"/>
    <property type="match status" value="1"/>
</dbReference>
<dbReference type="NCBIfam" id="TIGR04183">
    <property type="entry name" value="Por_Secre_tail"/>
    <property type="match status" value="1"/>
</dbReference>
<evidence type="ECO:0000259" key="2">
    <source>
        <dbReference type="Pfam" id="PF18962"/>
    </source>
</evidence>
<accession>A0A2P8D6D1</accession>
<organism evidence="3 4">
    <name type="scientific">Taibaiella chishuiensis</name>
    <dbReference type="NCBI Taxonomy" id="1434707"/>
    <lineage>
        <taxon>Bacteria</taxon>
        <taxon>Pseudomonadati</taxon>
        <taxon>Bacteroidota</taxon>
        <taxon>Chitinophagia</taxon>
        <taxon>Chitinophagales</taxon>
        <taxon>Chitinophagaceae</taxon>
        <taxon>Taibaiella</taxon>
    </lineage>
</organism>
<dbReference type="SUPFAM" id="SSF49265">
    <property type="entry name" value="Fibronectin type III"/>
    <property type="match status" value="1"/>
</dbReference>